<dbReference type="InterPro" id="IPR039426">
    <property type="entry name" value="TonB-dep_rcpt-like"/>
</dbReference>
<evidence type="ECO:0000313" key="14">
    <source>
        <dbReference type="Proteomes" id="UP000501726"/>
    </source>
</evidence>
<keyword evidence="4 8" id="KW-0812">Transmembrane</keyword>
<evidence type="ECO:0000256" key="8">
    <source>
        <dbReference type="PROSITE-ProRule" id="PRU01360"/>
    </source>
</evidence>
<dbReference type="InterPro" id="IPR037066">
    <property type="entry name" value="Plug_dom_sf"/>
</dbReference>
<dbReference type="EMBL" id="AP021889">
    <property type="protein sequence ID" value="BBP45406.1"/>
    <property type="molecule type" value="Genomic_DNA"/>
</dbReference>
<evidence type="ECO:0000259" key="12">
    <source>
        <dbReference type="Pfam" id="PF07715"/>
    </source>
</evidence>
<dbReference type="Gene3D" id="2.170.130.10">
    <property type="entry name" value="TonB-dependent receptor, plug domain"/>
    <property type="match status" value="1"/>
</dbReference>
<feature type="signal peptide" evidence="10">
    <location>
        <begin position="1"/>
        <end position="29"/>
    </location>
</feature>
<dbReference type="InterPro" id="IPR036942">
    <property type="entry name" value="Beta-barrel_TonB_sf"/>
</dbReference>
<dbReference type="CDD" id="cd01347">
    <property type="entry name" value="ligand_gated_channel"/>
    <property type="match status" value="1"/>
</dbReference>
<keyword evidence="13" id="KW-0675">Receptor</keyword>
<dbReference type="Pfam" id="PF00593">
    <property type="entry name" value="TonB_dep_Rec_b-barrel"/>
    <property type="match status" value="1"/>
</dbReference>
<gene>
    <name evidence="13" type="ORF">THMIRHAS_07790</name>
</gene>
<keyword evidence="10" id="KW-0732">Signal</keyword>
<keyword evidence="2 8" id="KW-0813">Transport</keyword>
<comment type="subcellular location">
    <subcellularLocation>
        <location evidence="1 8">Cell outer membrane</location>
        <topology evidence="1 8">Multi-pass membrane protein</topology>
    </subcellularLocation>
</comment>
<evidence type="ECO:0000256" key="4">
    <source>
        <dbReference type="ARBA" id="ARBA00022692"/>
    </source>
</evidence>
<dbReference type="Pfam" id="PF07715">
    <property type="entry name" value="Plug"/>
    <property type="match status" value="1"/>
</dbReference>
<reference evidence="14" key="1">
    <citation type="submission" date="2019-11" db="EMBL/GenBank/DDBJ databases">
        <title>Isolation and characterization of two novel species in the genus Thiomicrorhabdus.</title>
        <authorList>
            <person name="Mochizuki J."/>
            <person name="Kojima H."/>
            <person name="Fukui M."/>
        </authorList>
    </citation>
    <scope>NUCLEOTIDE SEQUENCE [LARGE SCALE GENOMIC DNA]</scope>
    <source>
        <strain evidence="14">aks77</strain>
    </source>
</reference>
<accession>A0A6F8PTI6</accession>
<keyword evidence="5 9" id="KW-0798">TonB box</keyword>
<evidence type="ECO:0000256" key="5">
    <source>
        <dbReference type="ARBA" id="ARBA00023077"/>
    </source>
</evidence>
<dbReference type="PANTHER" id="PTHR30442:SF0">
    <property type="entry name" value="FE(3+) DICITRATE TRANSPORT PROTEIN FECA"/>
    <property type="match status" value="1"/>
</dbReference>
<evidence type="ECO:0000259" key="11">
    <source>
        <dbReference type="Pfam" id="PF00593"/>
    </source>
</evidence>
<proteinExistence type="inferred from homology"/>
<keyword evidence="14" id="KW-1185">Reference proteome</keyword>
<dbReference type="InterPro" id="IPR012910">
    <property type="entry name" value="Plug_dom"/>
</dbReference>
<dbReference type="GO" id="GO:0009279">
    <property type="term" value="C:cell outer membrane"/>
    <property type="evidence" value="ECO:0007669"/>
    <property type="project" value="UniProtKB-SubCell"/>
</dbReference>
<dbReference type="KEGG" id="tse:THMIRHAS_07790"/>
<keyword evidence="3 8" id="KW-1134">Transmembrane beta strand</keyword>
<evidence type="ECO:0000256" key="10">
    <source>
        <dbReference type="SAM" id="SignalP"/>
    </source>
</evidence>
<name>A0A6F8PTI6_9GAMM</name>
<evidence type="ECO:0000256" key="6">
    <source>
        <dbReference type="ARBA" id="ARBA00023136"/>
    </source>
</evidence>
<dbReference type="GO" id="GO:0033214">
    <property type="term" value="P:siderophore-iron import into cell"/>
    <property type="evidence" value="ECO:0007669"/>
    <property type="project" value="TreeGrafter"/>
</dbReference>
<dbReference type="Gene3D" id="2.40.170.20">
    <property type="entry name" value="TonB-dependent receptor, beta-barrel domain"/>
    <property type="match status" value="1"/>
</dbReference>
<evidence type="ECO:0000256" key="7">
    <source>
        <dbReference type="ARBA" id="ARBA00023237"/>
    </source>
</evidence>
<evidence type="ECO:0000256" key="9">
    <source>
        <dbReference type="RuleBase" id="RU003357"/>
    </source>
</evidence>
<keyword evidence="6 8" id="KW-0472">Membrane</keyword>
<dbReference type="InterPro" id="IPR000531">
    <property type="entry name" value="Beta-barrel_TonB"/>
</dbReference>
<comment type="similarity">
    <text evidence="8 9">Belongs to the TonB-dependent receptor family.</text>
</comment>
<evidence type="ECO:0000313" key="13">
    <source>
        <dbReference type="EMBL" id="BBP45406.1"/>
    </source>
</evidence>
<dbReference type="PANTHER" id="PTHR30442">
    <property type="entry name" value="IRON III DICITRATE TRANSPORT PROTEIN FECA"/>
    <property type="match status" value="1"/>
</dbReference>
<organism evidence="13 14">
    <name type="scientific">Thiosulfatimonas sediminis</name>
    <dbReference type="NCBI Taxonomy" id="2675054"/>
    <lineage>
        <taxon>Bacteria</taxon>
        <taxon>Pseudomonadati</taxon>
        <taxon>Pseudomonadota</taxon>
        <taxon>Gammaproteobacteria</taxon>
        <taxon>Thiotrichales</taxon>
        <taxon>Piscirickettsiaceae</taxon>
        <taxon>Thiosulfatimonas</taxon>
    </lineage>
</organism>
<feature type="domain" description="TonB-dependent receptor plug" evidence="12">
    <location>
        <begin position="48"/>
        <end position="156"/>
    </location>
</feature>
<dbReference type="RefSeq" id="WP_173271100.1">
    <property type="nucleotide sequence ID" value="NZ_AP021889.1"/>
</dbReference>
<sequence>MVSHSTKCAFPLRPLVAAIAFGFSAQAIANVVQIPRIDVVGNSEQAQLEQPGSVKLIDKEQLQLQQPLSTEDALKRVAGVNIKGEEETAVVANIGLRGLSSAETKTLILEDGVPVAPGLFIGNGRYYNPRIQHIESIEVLKGASSLRYGPSTIGGVINYQSKTPEEGLALSGRVGRFGLREATLEAGALSKSGDGQIGVIYTHAESDGFQDKDYQMDDLMIKGGMALANNQWVGVKISHYSNDANISYRGLFLDAYNQGATYNPAPDDYFLTDRNAIDLNHEWDINDKALLKTVVYWSEVSRDYWRYSVDTAASETAGRWVYTDDLTGNNRSFTRVGFDSRLNLQNNLLGFAGEAEMGVRYFTERSNDTRIRATREQDRTGINDRHLADSANSFAVFAQNRFDFNERLSITPGLRIESYEQTRKVLTDSNASESTNNTEVLPGIGLTYQLAKNSQLFASVYEAFSPAENAAALDGLTDQQLDAERSTNVEIGIRGNRERLNYELVAFQMDFENQVVDGNSDPNLSKQNGGATIHRGAELVLGYDFGAGLSLDGNLTYIPTSEFVGGDNDGNRISYSPEVLANLELSYQVWGLTTALAMHYTGLQFTDSANTIEIPEGAAGGIWGGKLESYKVFDLHAYYKANKQLDLFASVKNLTDERYIAGLRQGIYAGPSRSVELGMKYKF</sequence>
<evidence type="ECO:0000256" key="3">
    <source>
        <dbReference type="ARBA" id="ARBA00022452"/>
    </source>
</evidence>
<feature type="domain" description="TonB-dependent receptor-like beta-barrel" evidence="11">
    <location>
        <begin position="240"/>
        <end position="654"/>
    </location>
</feature>
<keyword evidence="7 8" id="KW-0998">Cell outer membrane</keyword>
<protein>
    <submittedName>
        <fullName evidence="13">TonB-dependent receptor</fullName>
    </submittedName>
</protein>
<dbReference type="AlphaFoldDB" id="A0A6F8PTI6"/>
<dbReference type="PROSITE" id="PS52016">
    <property type="entry name" value="TONB_DEPENDENT_REC_3"/>
    <property type="match status" value="1"/>
</dbReference>
<evidence type="ECO:0000256" key="2">
    <source>
        <dbReference type="ARBA" id="ARBA00022448"/>
    </source>
</evidence>
<dbReference type="Proteomes" id="UP000501726">
    <property type="component" value="Chromosome"/>
</dbReference>
<dbReference type="SUPFAM" id="SSF56935">
    <property type="entry name" value="Porins"/>
    <property type="match status" value="1"/>
</dbReference>
<evidence type="ECO:0000256" key="1">
    <source>
        <dbReference type="ARBA" id="ARBA00004571"/>
    </source>
</evidence>
<feature type="chain" id="PRO_5026240820" evidence="10">
    <location>
        <begin position="30"/>
        <end position="683"/>
    </location>
</feature>